<protein>
    <submittedName>
        <fullName evidence="2">Uncharacterized protein</fullName>
    </submittedName>
</protein>
<dbReference type="Proteomes" id="UP001235269">
    <property type="component" value="Unassembled WGS sequence"/>
</dbReference>
<reference evidence="2 3" key="1">
    <citation type="submission" date="2023-07" db="EMBL/GenBank/DDBJ databases">
        <title>Genomic Encyclopedia of Type Strains, Phase IV (KMG-IV): sequencing the most valuable type-strain genomes for metagenomic binning, comparative biology and taxonomic classification.</title>
        <authorList>
            <person name="Goeker M."/>
        </authorList>
    </citation>
    <scope>NUCLEOTIDE SEQUENCE [LARGE SCALE GENOMIC DNA]</scope>
    <source>
        <strain evidence="2 3">DSM 100301</strain>
    </source>
</reference>
<sequence length="221" mass="23957">MSQLTNVSRFLMVAVLSVLGCIPVASAASGGAQSFDAAKAFCERQTFVLEKLDEVKPWLDYFSGLRNGRSPAPDAACDSSTVRAILNIVGSGDMEKAKDSRSSFFAFYVARAMEPELADRRMDTDRSFRYRNDIVLASFVWLLCPGHADHRSACLKENVEAFPAEFLKTSPVFCDFAEGGTANIEWPPNPAALPLMCAGAGNSSVTAQNSWLKQATIILGD</sequence>
<feature type="chain" id="PRO_5045212201" evidence="1">
    <location>
        <begin position="28"/>
        <end position="221"/>
    </location>
</feature>
<name>A0ABU0IIJ2_9HYPH</name>
<dbReference type="RefSeq" id="WP_307160184.1">
    <property type="nucleotide sequence ID" value="NZ_JAUSWH010000022.1"/>
</dbReference>
<keyword evidence="1" id="KW-0732">Signal</keyword>
<evidence type="ECO:0000313" key="3">
    <source>
        <dbReference type="Proteomes" id="UP001235269"/>
    </source>
</evidence>
<feature type="signal peptide" evidence="1">
    <location>
        <begin position="1"/>
        <end position="27"/>
    </location>
</feature>
<proteinExistence type="predicted"/>
<evidence type="ECO:0000313" key="2">
    <source>
        <dbReference type="EMBL" id="MDQ0458080.1"/>
    </source>
</evidence>
<gene>
    <name evidence="2" type="ORF">QO005_004438</name>
</gene>
<evidence type="ECO:0000256" key="1">
    <source>
        <dbReference type="SAM" id="SignalP"/>
    </source>
</evidence>
<dbReference type="EMBL" id="JAUSWH010000022">
    <property type="protein sequence ID" value="MDQ0458080.1"/>
    <property type="molecule type" value="Genomic_DNA"/>
</dbReference>
<accession>A0ABU0IIJ2</accession>
<comment type="caution">
    <text evidence="2">The sequence shown here is derived from an EMBL/GenBank/DDBJ whole genome shotgun (WGS) entry which is preliminary data.</text>
</comment>
<keyword evidence="3" id="KW-1185">Reference proteome</keyword>
<organism evidence="2 3">
    <name type="scientific">Rhizobium paknamense</name>
    <dbReference type="NCBI Taxonomy" id="1206817"/>
    <lineage>
        <taxon>Bacteria</taxon>
        <taxon>Pseudomonadati</taxon>
        <taxon>Pseudomonadota</taxon>
        <taxon>Alphaproteobacteria</taxon>
        <taxon>Hyphomicrobiales</taxon>
        <taxon>Rhizobiaceae</taxon>
        <taxon>Rhizobium/Agrobacterium group</taxon>
        <taxon>Rhizobium</taxon>
    </lineage>
</organism>